<evidence type="ECO:0000256" key="4">
    <source>
        <dbReference type="ARBA" id="ARBA00022989"/>
    </source>
</evidence>
<dbReference type="GO" id="GO:0007009">
    <property type="term" value="P:plasma membrane organization"/>
    <property type="evidence" value="ECO:0007669"/>
    <property type="project" value="UniProtKB-ARBA"/>
</dbReference>
<dbReference type="InterPro" id="IPR016763">
    <property type="entry name" value="VAP"/>
</dbReference>
<dbReference type="EMBL" id="JANBUL010000023">
    <property type="protein sequence ID" value="KAJ2784625.1"/>
    <property type="molecule type" value="Genomic_DNA"/>
</dbReference>
<feature type="region of interest" description="Disordered" evidence="6">
    <location>
        <begin position="148"/>
        <end position="261"/>
    </location>
</feature>
<keyword evidence="3 7" id="KW-0812">Transmembrane</keyword>
<dbReference type="GO" id="GO:0035091">
    <property type="term" value="F:phosphatidylinositol binding"/>
    <property type="evidence" value="ECO:0007669"/>
    <property type="project" value="UniProtKB-ARBA"/>
</dbReference>
<feature type="compositionally biased region" description="Low complexity" evidence="6">
    <location>
        <begin position="283"/>
        <end position="296"/>
    </location>
</feature>
<dbReference type="GO" id="GO:0160214">
    <property type="term" value="F:endoplasmic reticulum-plasma membrane adaptor activity"/>
    <property type="evidence" value="ECO:0007669"/>
    <property type="project" value="UniProtKB-ARBA"/>
</dbReference>
<dbReference type="GO" id="GO:0061709">
    <property type="term" value="P:reticulophagy"/>
    <property type="evidence" value="ECO:0007669"/>
    <property type="project" value="UniProtKB-ARBA"/>
</dbReference>
<keyword evidence="10" id="KW-1185">Reference proteome</keyword>
<organism evidence="9 10">
    <name type="scientific">Coemansia javaensis</name>
    <dbReference type="NCBI Taxonomy" id="2761396"/>
    <lineage>
        <taxon>Eukaryota</taxon>
        <taxon>Fungi</taxon>
        <taxon>Fungi incertae sedis</taxon>
        <taxon>Zoopagomycota</taxon>
        <taxon>Kickxellomycotina</taxon>
        <taxon>Kickxellomycetes</taxon>
        <taxon>Kickxellales</taxon>
        <taxon>Kickxellaceae</taxon>
        <taxon>Coemansia</taxon>
    </lineage>
</organism>
<comment type="caution">
    <text evidence="9">The sequence shown here is derived from an EMBL/GenBank/DDBJ whole genome shotgun (WGS) entry which is preliminary data.</text>
</comment>
<dbReference type="InterPro" id="IPR008962">
    <property type="entry name" value="PapD-like_sf"/>
</dbReference>
<evidence type="ECO:0000256" key="1">
    <source>
        <dbReference type="ARBA" id="ARBA00004211"/>
    </source>
</evidence>
<dbReference type="InterPro" id="IPR013783">
    <property type="entry name" value="Ig-like_fold"/>
</dbReference>
<feature type="region of interest" description="Disordered" evidence="6">
    <location>
        <begin position="275"/>
        <end position="299"/>
    </location>
</feature>
<dbReference type="PIRSF" id="PIRSF019693">
    <property type="entry name" value="VAMP-associated"/>
    <property type="match status" value="1"/>
</dbReference>
<dbReference type="GO" id="GO:0160219">
    <property type="term" value="C:cortical endoplasmic reticulum membrane"/>
    <property type="evidence" value="ECO:0007669"/>
    <property type="project" value="UniProtKB-ARBA"/>
</dbReference>
<dbReference type="GO" id="GO:0090158">
    <property type="term" value="P:endoplasmic reticulum membrane organization"/>
    <property type="evidence" value="ECO:0007669"/>
    <property type="project" value="TreeGrafter"/>
</dbReference>
<dbReference type="PANTHER" id="PTHR10809">
    <property type="entry name" value="VESICLE-ASSOCIATED MEMBRANE PROTEIN-ASSOCIATED PROTEIN"/>
    <property type="match status" value="1"/>
</dbReference>
<dbReference type="AlphaFoldDB" id="A0A9W8HGQ6"/>
<evidence type="ECO:0000256" key="3">
    <source>
        <dbReference type="ARBA" id="ARBA00022692"/>
    </source>
</evidence>
<dbReference type="GO" id="GO:0051685">
    <property type="term" value="P:maintenance of ER location"/>
    <property type="evidence" value="ECO:0007669"/>
    <property type="project" value="UniProtKB-ARBA"/>
</dbReference>
<accession>A0A9W8HGQ6</accession>
<evidence type="ECO:0000256" key="5">
    <source>
        <dbReference type="ARBA" id="ARBA00023136"/>
    </source>
</evidence>
<dbReference type="GO" id="GO:0001786">
    <property type="term" value="F:phosphatidylserine binding"/>
    <property type="evidence" value="ECO:0007669"/>
    <property type="project" value="UniProtKB-ARBA"/>
</dbReference>
<evidence type="ECO:0000313" key="9">
    <source>
        <dbReference type="EMBL" id="KAJ2784625.1"/>
    </source>
</evidence>
<dbReference type="GO" id="GO:0033149">
    <property type="term" value="F:FFAT motif binding"/>
    <property type="evidence" value="ECO:0007669"/>
    <property type="project" value="TreeGrafter"/>
</dbReference>
<evidence type="ECO:0000256" key="2">
    <source>
        <dbReference type="ARBA" id="ARBA00008932"/>
    </source>
</evidence>
<dbReference type="Pfam" id="PF00635">
    <property type="entry name" value="Motile_Sperm"/>
    <property type="match status" value="1"/>
</dbReference>
<dbReference type="GO" id="GO:0005886">
    <property type="term" value="C:plasma membrane"/>
    <property type="evidence" value="ECO:0007669"/>
    <property type="project" value="TreeGrafter"/>
</dbReference>
<protein>
    <submittedName>
        <fullName evidence="9">Phosphatidylinositol-binding protein scs2</fullName>
    </submittedName>
</protein>
<dbReference type="GO" id="GO:1902647">
    <property type="term" value="P:negative regulation of 1-phosphatidyl-1D-myo-inositol 4,5-bisphosphate biosynthetic process"/>
    <property type="evidence" value="ECO:0007669"/>
    <property type="project" value="UniProtKB-ARBA"/>
</dbReference>
<feature type="compositionally biased region" description="Basic and acidic residues" evidence="6">
    <location>
        <begin position="191"/>
        <end position="204"/>
    </location>
</feature>
<gene>
    <name evidence="9" type="primary">SCS2</name>
    <name evidence="9" type="ORF">H4R18_001004</name>
</gene>
<dbReference type="PANTHER" id="PTHR10809:SF6">
    <property type="entry name" value="AT11025P-RELATED"/>
    <property type="match status" value="1"/>
</dbReference>
<keyword evidence="4 7" id="KW-1133">Transmembrane helix</keyword>
<proteinExistence type="inferred from homology"/>
<dbReference type="GO" id="GO:0140506">
    <property type="term" value="F:endoplasmic reticulum-autophagosome adaptor activity"/>
    <property type="evidence" value="ECO:0007669"/>
    <property type="project" value="UniProtKB-ARBA"/>
</dbReference>
<keyword evidence="5 7" id="KW-0472">Membrane</keyword>
<evidence type="ECO:0000259" key="8">
    <source>
        <dbReference type="PROSITE" id="PS50202"/>
    </source>
</evidence>
<feature type="compositionally biased region" description="Low complexity" evidence="6">
    <location>
        <begin position="148"/>
        <end position="165"/>
    </location>
</feature>
<comment type="similarity">
    <text evidence="2">Belongs to the VAMP-associated protein (VAP) (TC 9.B.17) family.</text>
</comment>
<feature type="domain" description="MSP" evidence="8">
    <location>
        <begin position="2"/>
        <end position="126"/>
    </location>
</feature>
<dbReference type="FunFam" id="2.60.40.10:FF:000813">
    <property type="entry name" value="Vesicle-associated protein 1-1"/>
    <property type="match status" value="1"/>
</dbReference>
<dbReference type="Proteomes" id="UP001140217">
    <property type="component" value="Unassembled WGS sequence"/>
</dbReference>
<reference evidence="9" key="1">
    <citation type="submission" date="2022-07" db="EMBL/GenBank/DDBJ databases">
        <title>Phylogenomic reconstructions and comparative analyses of Kickxellomycotina fungi.</title>
        <authorList>
            <person name="Reynolds N.K."/>
            <person name="Stajich J.E."/>
            <person name="Barry K."/>
            <person name="Grigoriev I.V."/>
            <person name="Crous P."/>
            <person name="Smith M.E."/>
        </authorList>
    </citation>
    <scope>NUCLEOTIDE SEQUENCE</scope>
    <source>
        <strain evidence="9">NBRC 105414</strain>
    </source>
</reference>
<evidence type="ECO:0000313" key="10">
    <source>
        <dbReference type="Proteomes" id="UP001140217"/>
    </source>
</evidence>
<name>A0A9W8HGQ6_9FUNG</name>
<dbReference type="SUPFAM" id="SSF49354">
    <property type="entry name" value="PapD-like"/>
    <property type="match status" value="1"/>
</dbReference>
<evidence type="ECO:0000256" key="7">
    <source>
        <dbReference type="SAM" id="Phobius"/>
    </source>
</evidence>
<dbReference type="InterPro" id="IPR000535">
    <property type="entry name" value="MSP_dom"/>
</dbReference>
<dbReference type="GO" id="GO:0061817">
    <property type="term" value="P:endoplasmic reticulum-plasma membrane tethering"/>
    <property type="evidence" value="ECO:0007669"/>
    <property type="project" value="UniProtKB-ARBA"/>
</dbReference>
<dbReference type="PROSITE" id="PS50202">
    <property type="entry name" value="MSP"/>
    <property type="match status" value="1"/>
</dbReference>
<dbReference type="OrthoDB" id="264603at2759"/>
<dbReference type="Gene3D" id="2.60.40.10">
    <property type="entry name" value="Immunoglobulins"/>
    <property type="match status" value="1"/>
</dbReference>
<evidence type="ECO:0000256" key="6">
    <source>
        <dbReference type="SAM" id="MobiDB-lite"/>
    </source>
</evidence>
<comment type="subcellular location">
    <subcellularLocation>
        <location evidence="1">Membrane</location>
        <topology evidence="1">Single-pass type IV membrane protein</topology>
    </subcellularLocation>
</comment>
<feature type="transmembrane region" description="Helical" evidence="7">
    <location>
        <begin position="302"/>
        <end position="321"/>
    </location>
</feature>
<sequence>MALVYEPGDALVFHQPFKSLTNTVLTLTNKNNGPVAFKVKTTAPKQYCVRPNAGRMESGDSIKIQISLQPMKEEPPPDFKCRDKFLIQSIQISPEMESMPMTELWAMVEREAKSSISEKKLRVRYIAPPAEAATGAAAAAATAAAAVTEKAPPAETPPQAAQPPQRISPTNRTLPGPSPLARSVDSYDELPTDKDEKPAKEPAKRQSLADADEPRPQTASNRLFVDSNAPSPADTTALADSAPATPPEAPAASAAELESAKTTIGELRRQLAEYKAQLDKRPAAASASPSRAARPSDSVDGLSMQSVAIVALVAFLVGYFFF</sequence>